<reference evidence="7 8" key="1">
    <citation type="journal article" date="2023" name="Commun. Biol.">
        <title>Genome analysis of Parmales, the sister group of diatoms, reveals the evolutionary specialization of diatoms from phago-mixotrophs to photoautotrophs.</title>
        <authorList>
            <person name="Ban H."/>
            <person name="Sato S."/>
            <person name="Yoshikawa S."/>
            <person name="Yamada K."/>
            <person name="Nakamura Y."/>
            <person name="Ichinomiya M."/>
            <person name="Sato N."/>
            <person name="Blanc-Mathieu R."/>
            <person name="Endo H."/>
            <person name="Kuwata A."/>
            <person name="Ogata H."/>
        </authorList>
    </citation>
    <scope>NUCLEOTIDE SEQUENCE [LARGE SCALE GENOMIC DNA]</scope>
</reference>
<keyword evidence="8" id="KW-1185">Reference proteome</keyword>
<dbReference type="Gene3D" id="3.30.40.10">
    <property type="entry name" value="Zinc/RING finger domain, C3HC4 (zinc finger)"/>
    <property type="match status" value="1"/>
</dbReference>
<protein>
    <recommendedName>
        <fullName evidence="9">FHA domain-containing protein</fullName>
    </recommendedName>
</protein>
<feature type="region of interest" description="Disordered" evidence="4">
    <location>
        <begin position="514"/>
        <end position="533"/>
    </location>
</feature>
<keyword evidence="2" id="KW-0863">Zinc-finger</keyword>
<evidence type="ECO:0000313" key="7">
    <source>
        <dbReference type="EMBL" id="GMI36514.1"/>
    </source>
</evidence>
<evidence type="ECO:0000256" key="1">
    <source>
        <dbReference type="ARBA" id="ARBA00022723"/>
    </source>
</evidence>
<dbReference type="SMART" id="SM00744">
    <property type="entry name" value="RINGv"/>
    <property type="match status" value="1"/>
</dbReference>
<accession>A0ABQ6MZW3</accession>
<dbReference type="InterPro" id="IPR011016">
    <property type="entry name" value="Znf_RING-CH"/>
</dbReference>
<dbReference type="SUPFAM" id="SSF57850">
    <property type="entry name" value="RING/U-box"/>
    <property type="match status" value="1"/>
</dbReference>
<proteinExistence type="predicted"/>
<dbReference type="Pfam" id="PF00498">
    <property type="entry name" value="FHA"/>
    <property type="match status" value="1"/>
</dbReference>
<name>A0ABQ6MZW3_9STRA</name>
<comment type="caution">
    <text evidence="7">The sequence shown here is derived from an EMBL/GenBank/DDBJ whole genome shotgun (WGS) entry which is preliminary data.</text>
</comment>
<evidence type="ECO:0000313" key="8">
    <source>
        <dbReference type="Proteomes" id="UP001165060"/>
    </source>
</evidence>
<feature type="domain" description="FHA" evidence="5">
    <location>
        <begin position="326"/>
        <end position="368"/>
    </location>
</feature>
<dbReference type="InterPro" id="IPR008984">
    <property type="entry name" value="SMAD_FHA_dom_sf"/>
</dbReference>
<keyword evidence="1" id="KW-0479">Metal-binding</keyword>
<feature type="domain" description="RING-CH-type" evidence="6">
    <location>
        <begin position="181"/>
        <end position="257"/>
    </location>
</feature>
<evidence type="ECO:0000256" key="4">
    <source>
        <dbReference type="SAM" id="MobiDB-lite"/>
    </source>
</evidence>
<dbReference type="SMART" id="SM00240">
    <property type="entry name" value="FHA"/>
    <property type="match status" value="1"/>
</dbReference>
<evidence type="ECO:0000256" key="2">
    <source>
        <dbReference type="ARBA" id="ARBA00022771"/>
    </source>
</evidence>
<evidence type="ECO:0000256" key="3">
    <source>
        <dbReference type="ARBA" id="ARBA00022833"/>
    </source>
</evidence>
<dbReference type="PROSITE" id="PS50006">
    <property type="entry name" value="FHA_DOMAIN"/>
    <property type="match status" value="1"/>
</dbReference>
<dbReference type="InterPro" id="IPR013083">
    <property type="entry name" value="Znf_RING/FYVE/PHD"/>
</dbReference>
<dbReference type="EMBL" id="BRYB01004769">
    <property type="protein sequence ID" value="GMI36514.1"/>
    <property type="molecule type" value="Genomic_DNA"/>
</dbReference>
<dbReference type="CDD" id="cd16495">
    <property type="entry name" value="RING_CH-C4HC3_MARCH"/>
    <property type="match status" value="1"/>
</dbReference>
<feature type="region of interest" description="Disordered" evidence="4">
    <location>
        <begin position="144"/>
        <end position="186"/>
    </location>
</feature>
<dbReference type="InterPro" id="IPR000253">
    <property type="entry name" value="FHA_dom"/>
</dbReference>
<dbReference type="CDD" id="cd00060">
    <property type="entry name" value="FHA"/>
    <property type="match status" value="1"/>
</dbReference>
<evidence type="ECO:0000259" key="5">
    <source>
        <dbReference type="PROSITE" id="PS50006"/>
    </source>
</evidence>
<feature type="region of interest" description="Disordered" evidence="4">
    <location>
        <begin position="81"/>
        <end position="124"/>
    </location>
</feature>
<organism evidence="7 8">
    <name type="scientific">Tetraparma gracilis</name>
    <dbReference type="NCBI Taxonomy" id="2962635"/>
    <lineage>
        <taxon>Eukaryota</taxon>
        <taxon>Sar</taxon>
        <taxon>Stramenopiles</taxon>
        <taxon>Ochrophyta</taxon>
        <taxon>Bolidophyceae</taxon>
        <taxon>Parmales</taxon>
        <taxon>Triparmaceae</taxon>
        <taxon>Tetraparma</taxon>
    </lineage>
</organism>
<evidence type="ECO:0000259" key="6">
    <source>
        <dbReference type="PROSITE" id="PS51292"/>
    </source>
</evidence>
<dbReference type="Pfam" id="PF12906">
    <property type="entry name" value="RINGv"/>
    <property type="match status" value="1"/>
</dbReference>
<feature type="compositionally biased region" description="Acidic residues" evidence="4">
    <location>
        <begin position="169"/>
        <end position="183"/>
    </location>
</feature>
<dbReference type="PANTHER" id="PTHR46210">
    <property type="entry name" value="FHA DOMAIN-CONTAINING PROTEIN"/>
    <property type="match status" value="1"/>
</dbReference>
<dbReference type="Proteomes" id="UP001165060">
    <property type="component" value="Unassembled WGS sequence"/>
</dbReference>
<gene>
    <name evidence="7" type="ORF">TeGR_g5681</name>
</gene>
<sequence length="533" mass="58365">MVPASRFHLYYSGITMLLGDTYNKSKVHKISCGDVVKLGSVSLLITEVCRKNSEPETLPAHVQQWLYQAFAKASDVDSSTIGEQMSGVGRSEGVGAEGPSATMHLDPNQQQQQQQAGGAGGEGAEREPLIMDRMTTMRVGQTGILTSDPVVEPKTPSNAQQEEGKSSFDELDGGDDPAEDGPEPEERYCYVCTGDEDTPEDPIVAPCKCKGGTKYVHVSCLRRWAIKDKDERICVVTSVGGDNNYTCTVCKSPYIYEINNEAGSESSTPRGSAKKTTIFERQTKPPFLKATVLISSDHNVMPRGDTYNISFSSLLQDPNGGDLRAVTVGRNSENDVVLRCNSVSNFHAKIHYIDDEFYLTDESSSNGTHYYLRGPARLDKNEEMTIRIGRSTVKLMKAEYWKVKLDPSSKFLKEASATKNPNYNGNAAPEYANTLGTLQMIDVDTYGGEKYPLQLKLLMRSMMPVTSAAFVMSLEVYKKKIEAANALLRKNLEEGDVLAHNTATDYELEASAMTEHDGEGGMASGRDDQGPVS</sequence>
<evidence type="ECO:0008006" key="9">
    <source>
        <dbReference type="Google" id="ProtNLM"/>
    </source>
</evidence>
<dbReference type="Gene3D" id="2.60.200.20">
    <property type="match status" value="1"/>
</dbReference>
<keyword evidence="3" id="KW-0862">Zinc</keyword>
<dbReference type="PANTHER" id="PTHR46210:SF1">
    <property type="entry name" value="FHA DOMAIN-CONTAINING PROTEIN"/>
    <property type="match status" value="1"/>
</dbReference>
<dbReference type="SUPFAM" id="SSF49879">
    <property type="entry name" value="SMAD/FHA domain"/>
    <property type="match status" value="1"/>
</dbReference>
<dbReference type="PROSITE" id="PS51292">
    <property type="entry name" value="ZF_RING_CH"/>
    <property type="match status" value="1"/>
</dbReference>